<keyword evidence="3" id="KW-0963">Cytoplasm</keyword>
<accession>A0A0C3LFT8</accession>
<dbReference type="Gene3D" id="1.20.58.90">
    <property type="match status" value="1"/>
</dbReference>
<dbReference type="InterPro" id="IPR004226">
    <property type="entry name" value="TBCA"/>
</dbReference>
<dbReference type="GO" id="GO:0007021">
    <property type="term" value="P:tubulin complex assembly"/>
    <property type="evidence" value="ECO:0007669"/>
    <property type="project" value="UniProtKB-UniRule"/>
</dbReference>
<evidence type="ECO:0000313" key="5">
    <source>
        <dbReference type="Proteomes" id="UP000054248"/>
    </source>
</evidence>
<evidence type="ECO:0000256" key="3">
    <source>
        <dbReference type="RuleBase" id="RU364030"/>
    </source>
</evidence>
<name>A0A0C3LFT8_9AGAM</name>
<evidence type="ECO:0000256" key="1">
    <source>
        <dbReference type="ARBA" id="ARBA00006806"/>
    </source>
</evidence>
<reference evidence="4 5" key="1">
    <citation type="submission" date="2014-04" db="EMBL/GenBank/DDBJ databases">
        <authorList>
            <consortium name="DOE Joint Genome Institute"/>
            <person name="Kuo A."/>
            <person name="Girlanda M."/>
            <person name="Perotto S."/>
            <person name="Kohler A."/>
            <person name="Nagy L.G."/>
            <person name="Floudas D."/>
            <person name="Copeland A."/>
            <person name="Barry K.W."/>
            <person name="Cichocki N."/>
            <person name="Veneault-Fourrey C."/>
            <person name="LaButti K."/>
            <person name="Lindquist E.A."/>
            <person name="Lipzen A."/>
            <person name="Lundell T."/>
            <person name="Morin E."/>
            <person name="Murat C."/>
            <person name="Sun H."/>
            <person name="Tunlid A."/>
            <person name="Henrissat B."/>
            <person name="Grigoriev I.V."/>
            <person name="Hibbett D.S."/>
            <person name="Martin F."/>
            <person name="Nordberg H.P."/>
            <person name="Cantor M.N."/>
            <person name="Hua S.X."/>
        </authorList>
    </citation>
    <scope>NUCLEOTIDE SEQUENCE [LARGE SCALE GENOMIC DNA]</scope>
    <source>
        <strain evidence="4 5">MUT 4182</strain>
    </source>
</reference>
<dbReference type="HOGENOM" id="CLU_2039798_0_0_1"/>
<keyword evidence="5" id="KW-1185">Reference proteome</keyword>
<dbReference type="OrthoDB" id="3185878at2759"/>
<evidence type="ECO:0000313" key="4">
    <source>
        <dbReference type="EMBL" id="KIO32793.1"/>
    </source>
</evidence>
<sequence>MHDISQNIESDGKTASILRNKLNAAADKVIRLDLQMSLYRNEERKASQHLESLRRNDAEAPNIEEAENNWFNAGQMLPSAQSRLATAVNELRLLLKKAVEYLPSDDDAMQHAVKASNAVDL</sequence>
<keyword evidence="3" id="KW-0493">Microtubule</keyword>
<proteinExistence type="inferred from homology"/>
<reference evidence="5" key="2">
    <citation type="submission" date="2015-01" db="EMBL/GenBank/DDBJ databases">
        <title>Evolutionary Origins and Diversification of the Mycorrhizal Mutualists.</title>
        <authorList>
            <consortium name="DOE Joint Genome Institute"/>
            <consortium name="Mycorrhizal Genomics Consortium"/>
            <person name="Kohler A."/>
            <person name="Kuo A."/>
            <person name="Nagy L.G."/>
            <person name="Floudas D."/>
            <person name="Copeland A."/>
            <person name="Barry K.W."/>
            <person name="Cichocki N."/>
            <person name="Veneault-Fourrey C."/>
            <person name="LaButti K."/>
            <person name="Lindquist E.A."/>
            <person name="Lipzen A."/>
            <person name="Lundell T."/>
            <person name="Morin E."/>
            <person name="Murat C."/>
            <person name="Riley R."/>
            <person name="Ohm R."/>
            <person name="Sun H."/>
            <person name="Tunlid A."/>
            <person name="Henrissat B."/>
            <person name="Grigoriev I.V."/>
            <person name="Hibbett D.S."/>
            <person name="Martin F."/>
        </authorList>
    </citation>
    <scope>NUCLEOTIDE SEQUENCE [LARGE SCALE GENOMIC DNA]</scope>
    <source>
        <strain evidence="5">MUT 4182</strain>
    </source>
</reference>
<keyword evidence="3" id="KW-0206">Cytoskeleton</keyword>
<dbReference type="InterPro" id="IPR036126">
    <property type="entry name" value="TBCA_sf"/>
</dbReference>
<dbReference type="GO" id="GO:0048487">
    <property type="term" value="F:beta-tubulin binding"/>
    <property type="evidence" value="ECO:0007669"/>
    <property type="project" value="InterPro"/>
</dbReference>
<dbReference type="Pfam" id="PF02970">
    <property type="entry name" value="TBCA"/>
    <property type="match status" value="1"/>
</dbReference>
<evidence type="ECO:0000256" key="2">
    <source>
        <dbReference type="ARBA" id="ARBA00023186"/>
    </source>
</evidence>
<dbReference type="GO" id="GO:0007023">
    <property type="term" value="P:post-chaperonin tubulin folding pathway"/>
    <property type="evidence" value="ECO:0007669"/>
    <property type="project" value="UniProtKB-UniRule"/>
</dbReference>
<comment type="subcellular location">
    <subcellularLocation>
        <location evidence="3">Cytoplasm</location>
        <location evidence="3">Cytoskeleton</location>
    </subcellularLocation>
</comment>
<dbReference type="Proteomes" id="UP000054248">
    <property type="component" value="Unassembled WGS sequence"/>
</dbReference>
<comment type="similarity">
    <text evidence="1 3">Belongs to the TBCA family.</text>
</comment>
<organism evidence="4 5">
    <name type="scientific">Tulasnella calospora MUT 4182</name>
    <dbReference type="NCBI Taxonomy" id="1051891"/>
    <lineage>
        <taxon>Eukaryota</taxon>
        <taxon>Fungi</taxon>
        <taxon>Dikarya</taxon>
        <taxon>Basidiomycota</taxon>
        <taxon>Agaricomycotina</taxon>
        <taxon>Agaricomycetes</taxon>
        <taxon>Cantharellales</taxon>
        <taxon>Tulasnellaceae</taxon>
        <taxon>Tulasnella</taxon>
    </lineage>
</organism>
<dbReference type="AlphaFoldDB" id="A0A0C3LFT8"/>
<gene>
    <name evidence="4" type="ORF">M407DRAFT_18257</name>
</gene>
<protein>
    <recommendedName>
        <fullName evidence="3">Tubulin-specific chaperone A</fullName>
    </recommendedName>
</protein>
<keyword evidence="2 3" id="KW-0143">Chaperone</keyword>
<dbReference type="EMBL" id="KN822952">
    <property type="protein sequence ID" value="KIO32793.1"/>
    <property type="molecule type" value="Genomic_DNA"/>
</dbReference>
<dbReference type="SUPFAM" id="SSF46988">
    <property type="entry name" value="Tubulin chaperone cofactor A"/>
    <property type="match status" value="1"/>
</dbReference>
<comment type="subunit">
    <text evidence="3">Supercomplex made of cofactors A to E. Cofactors A and D function by capturing and stabilizing tubulin in a quasi-native conformation. Cofactor E binds to the cofactor D-tubulin complex; interaction with cofactor C then causes the release of tubulin polypeptides that are committed to the native state.</text>
</comment>
<dbReference type="GO" id="GO:0005874">
    <property type="term" value="C:microtubule"/>
    <property type="evidence" value="ECO:0007669"/>
    <property type="project" value="UniProtKB-KW"/>
</dbReference>